<evidence type="ECO:0000256" key="12">
    <source>
        <dbReference type="PIRSR" id="PIRSR000099-4"/>
    </source>
</evidence>
<dbReference type="GO" id="GO:0008270">
    <property type="term" value="F:zinc ion binding"/>
    <property type="evidence" value="ECO:0007669"/>
    <property type="project" value="UniProtKB-UniRule"/>
</dbReference>
<reference evidence="15" key="1">
    <citation type="journal article" date="2008" name="Genome Res.">
        <title>The genome of Pelotomaculum thermopropionicum reveals niche-associated evolution in anaerobic microbiota.</title>
        <authorList>
            <person name="Kosaka T."/>
            <person name="Kato S."/>
            <person name="Shimoyama T."/>
            <person name="Ishii S."/>
            <person name="Abe T."/>
            <person name="Watanabe K."/>
        </authorList>
    </citation>
    <scope>NUCLEOTIDE SEQUENCE [LARGE SCALE GENOMIC DNA]</scope>
    <source>
        <strain evidence="15">DSM 13744 / JCM 10971 / SI</strain>
    </source>
</reference>
<gene>
    <name evidence="14" type="primary">HisD</name>
    <name evidence="8" type="synonym">hisD</name>
    <name evidence="14" type="ordered locus">PTH_2538</name>
</gene>
<dbReference type="UniPathway" id="UPA00031">
    <property type="reaction ID" value="UER00014"/>
</dbReference>
<dbReference type="Gene3D" id="3.40.50.1980">
    <property type="entry name" value="Nitrogenase molybdenum iron protein domain"/>
    <property type="match status" value="2"/>
</dbReference>
<dbReference type="PIRSF" id="PIRSF000099">
    <property type="entry name" value="Histidinol_dh"/>
    <property type="match status" value="1"/>
</dbReference>
<dbReference type="NCBIfam" id="TIGR00069">
    <property type="entry name" value="hisD"/>
    <property type="match status" value="1"/>
</dbReference>
<evidence type="ECO:0000256" key="2">
    <source>
        <dbReference type="ARBA" id="ARBA00010178"/>
    </source>
</evidence>
<dbReference type="Proteomes" id="UP000006556">
    <property type="component" value="Chromosome"/>
</dbReference>
<protein>
    <recommendedName>
        <fullName evidence="3 8">Histidinol dehydrogenase</fullName>
        <shortName evidence="8">HDH</shortName>
        <ecNumber evidence="3 8">1.1.1.23</ecNumber>
    </recommendedName>
</protein>
<keyword evidence="8" id="KW-0368">Histidine biosynthesis</keyword>
<dbReference type="InterPro" id="IPR012131">
    <property type="entry name" value="Hstdl_DH"/>
</dbReference>
<accession>A5CZ79</accession>
<feature type="binding site" evidence="8 12">
    <location>
        <position position="262"/>
    </location>
    <ligand>
        <name>Zn(2+)</name>
        <dbReference type="ChEBI" id="CHEBI:29105"/>
    </ligand>
</feature>
<organism evidence="14 15">
    <name type="scientific">Pelotomaculum thermopropionicum (strain DSM 13744 / JCM 10971 / SI)</name>
    <dbReference type="NCBI Taxonomy" id="370438"/>
    <lineage>
        <taxon>Bacteria</taxon>
        <taxon>Bacillati</taxon>
        <taxon>Bacillota</taxon>
        <taxon>Clostridia</taxon>
        <taxon>Eubacteriales</taxon>
        <taxon>Desulfotomaculaceae</taxon>
        <taxon>Pelotomaculum</taxon>
    </lineage>
</organism>
<evidence type="ECO:0000256" key="4">
    <source>
        <dbReference type="ARBA" id="ARBA00022723"/>
    </source>
</evidence>
<feature type="binding site" evidence="8 12">
    <location>
        <position position="361"/>
    </location>
    <ligand>
        <name>Zn(2+)</name>
        <dbReference type="ChEBI" id="CHEBI:29105"/>
    </ligand>
</feature>
<feature type="binding site" evidence="8 11">
    <location>
        <position position="262"/>
    </location>
    <ligand>
        <name>substrate</name>
    </ligand>
</feature>
<dbReference type="eggNOG" id="COG0141">
    <property type="taxonomic scope" value="Bacteria"/>
</dbReference>
<feature type="binding site" evidence="8 12">
    <location>
        <position position="259"/>
    </location>
    <ligand>
        <name>Zn(2+)</name>
        <dbReference type="ChEBI" id="CHEBI:29105"/>
    </ligand>
</feature>
<comment type="catalytic activity">
    <reaction evidence="7 8">
        <text>L-histidinol + 2 NAD(+) + H2O = L-histidine + 2 NADH + 3 H(+)</text>
        <dbReference type="Rhea" id="RHEA:20641"/>
        <dbReference type="ChEBI" id="CHEBI:15377"/>
        <dbReference type="ChEBI" id="CHEBI:15378"/>
        <dbReference type="ChEBI" id="CHEBI:57540"/>
        <dbReference type="ChEBI" id="CHEBI:57595"/>
        <dbReference type="ChEBI" id="CHEBI:57699"/>
        <dbReference type="ChEBI" id="CHEBI:57945"/>
        <dbReference type="EC" id="1.1.1.23"/>
    </reaction>
</comment>
<dbReference type="InterPro" id="IPR016161">
    <property type="entry name" value="Ald_DH/histidinol_DH"/>
</dbReference>
<feature type="active site" description="Proton acceptor" evidence="8 10">
    <location>
        <position position="327"/>
    </location>
</feature>
<feature type="binding site" evidence="8 11">
    <location>
        <position position="259"/>
    </location>
    <ligand>
        <name>substrate</name>
    </ligand>
</feature>
<dbReference type="KEGG" id="pth:PTH_2538"/>
<dbReference type="PANTHER" id="PTHR21256">
    <property type="entry name" value="HISTIDINOL DEHYDROGENASE HDH"/>
    <property type="match status" value="1"/>
</dbReference>
<evidence type="ECO:0000313" key="15">
    <source>
        <dbReference type="Proteomes" id="UP000006556"/>
    </source>
</evidence>
<dbReference type="HOGENOM" id="CLU_006732_3_0_9"/>
<dbReference type="AlphaFoldDB" id="A5CZ79"/>
<feature type="binding site" evidence="8 11">
    <location>
        <position position="237"/>
    </location>
    <ligand>
        <name>substrate</name>
    </ligand>
</feature>
<evidence type="ECO:0000313" key="14">
    <source>
        <dbReference type="EMBL" id="BAF60719.1"/>
    </source>
</evidence>
<dbReference type="Gene3D" id="1.20.5.1300">
    <property type="match status" value="1"/>
</dbReference>
<dbReference type="GO" id="GO:0005829">
    <property type="term" value="C:cytosol"/>
    <property type="evidence" value="ECO:0007669"/>
    <property type="project" value="TreeGrafter"/>
</dbReference>
<dbReference type="EMBL" id="AP009389">
    <property type="protein sequence ID" value="BAF60719.1"/>
    <property type="molecule type" value="Genomic_DNA"/>
</dbReference>
<evidence type="ECO:0000256" key="8">
    <source>
        <dbReference type="HAMAP-Rule" id="MF_01024"/>
    </source>
</evidence>
<comment type="function">
    <text evidence="1 8">Catalyzes the sequential NAD-dependent oxidations of L-histidinol to L-histidinaldehyde and then to L-histidine.</text>
</comment>
<comment type="similarity">
    <text evidence="2 8 9 13">Belongs to the histidinol dehydrogenase family.</text>
</comment>
<evidence type="ECO:0000256" key="1">
    <source>
        <dbReference type="ARBA" id="ARBA00003850"/>
    </source>
</evidence>
<name>A5CZ79_PELTS</name>
<dbReference type="GO" id="GO:0004399">
    <property type="term" value="F:histidinol dehydrogenase activity"/>
    <property type="evidence" value="ECO:0007669"/>
    <property type="project" value="UniProtKB-UniRule"/>
</dbReference>
<evidence type="ECO:0000256" key="11">
    <source>
        <dbReference type="PIRSR" id="PIRSR000099-3"/>
    </source>
</evidence>
<dbReference type="InterPro" id="IPR022695">
    <property type="entry name" value="Histidinol_DH_monofunct"/>
</dbReference>
<dbReference type="FunFam" id="3.40.50.1980:FF:000001">
    <property type="entry name" value="Histidinol dehydrogenase"/>
    <property type="match status" value="1"/>
</dbReference>
<keyword evidence="5 8" id="KW-0862">Zinc</keyword>
<evidence type="ECO:0000256" key="6">
    <source>
        <dbReference type="ARBA" id="ARBA00023002"/>
    </source>
</evidence>
<dbReference type="GO" id="GO:0051287">
    <property type="term" value="F:NAD binding"/>
    <property type="evidence" value="ECO:0007669"/>
    <property type="project" value="InterPro"/>
</dbReference>
<evidence type="ECO:0000256" key="7">
    <source>
        <dbReference type="ARBA" id="ARBA00049489"/>
    </source>
</evidence>
<sequence length="441" mass="46489">MAPLIKILQSGDPAVERLMHRNGPGLAEAAAAVAEVLAAVRDRGDEAVCEYTARFGGPCLLPHQLKVSAGEIERAYGLVDDEFLQALRLALKNITAFHQKQLGHSWITAGEGGAILGQLIRPLRRVGIYVPGGKASYPSSVLMNAVPAKVAGVKEIVMATPPASDGTVSPYTLVAAAEAGVDEIYRMGGAQAIAALAYGTAAVPRVDKITGPGSSYVTLAKQQVFGLVDIDMLAGPSEVLIIADNTADPAFVAADLLAQAEHDEMASPVVLTPCPELAQKVQTEVAGQAFLLPRKEIIASSLENYGAIIITNNLEEAFDLANRFAPEHLELMVAEPFRWLSRVENAGAVFLGAHSPEPVGDYLAGPNHILPTGGTARFFSPLGVEEFMKKISLIAYTGEALEQVGGAVMRLAGVEGLFAHAGAVQARLKKYGREKGKGERS</sequence>
<feature type="binding site" evidence="8 11">
    <location>
        <position position="328"/>
    </location>
    <ligand>
        <name>substrate</name>
    </ligand>
</feature>
<dbReference type="GO" id="GO:0000105">
    <property type="term" value="P:L-histidine biosynthetic process"/>
    <property type="evidence" value="ECO:0007669"/>
    <property type="project" value="UniProtKB-UniRule"/>
</dbReference>
<dbReference type="InterPro" id="IPR001692">
    <property type="entry name" value="Histidinol_DH_CS"/>
</dbReference>
<comment type="pathway">
    <text evidence="8">Amino-acid biosynthesis; L-histidine biosynthesis; L-histidine from 5-phospho-alpha-D-ribose 1-diphosphate: step 9/9.</text>
</comment>
<keyword evidence="8" id="KW-0028">Amino-acid biosynthesis</keyword>
<keyword evidence="4 8" id="KW-0479">Metal-binding</keyword>
<dbReference type="PANTHER" id="PTHR21256:SF2">
    <property type="entry name" value="HISTIDINE BIOSYNTHESIS TRIFUNCTIONAL PROTEIN"/>
    <property type="match status" value="1"/>
</dbReference>
<feature type="active site" description="Proton acceptor" evidence="8 10">
    <location>
        <position position="328"/>
    </location>
</feature>
<evidence type="ECO:0000256" key="5">
    <source>
        <dbReference type="ARBA" id="ARBA00022833"/>
    </source>
</evidence>
<dbReference type="HAMAP" id="MF_01024">
    <property type="entry name" value="HisD"/>
    <property type="match status" value="1"/>
</dbReference>
<comment type="cofactor">
    <cofactor evidence="8 12">
        <name>Zn(2+)</name>
        <dbReference type="ChEBI" id="CHEBI:29105"/>
    </cofactor>
    <text evidence="8 12">Binds 1 zinc ion per subunit.</text>
</comment>
<dbReference type="SUPFAM" id="SSF53720">
    <property type="entry name" value="ALDH-like"/>
    <property type="match status" value="1"/>
</dbReference>
<dbReference type="STRING" id="370438.PTH_2538"/>
<feature type="binding site" evidence="8 11">
    <location>
        <position position="420"/>
    </location>
    <ligand>
        <name>substrate</name>
    </ligand>
</feature>
<dbReference type="CDD" id="cd06572">
    <property type="entry name" value="Histidinol_dh"/>
    <property type="match status" value="1"/>
</dbReference>
<feature type="binding site" evidence="8 11">
    <location>
        <position position="415"/>
    </location>
    <ligand>
        <name>substrate</name>
    </ligand>
</feature>
<dbReference type="PROSITE" id="PS00611">
    <property type="entry name" value="HISOL_DEHYDROGENASE"/>
    <property type="match status" value="1"/>
</dbReference>
<evidence type="ECO:0000256" key="10">
    <source>
        <dbReference type="PIRSR" id="PIRSR000099-1"/>
    </source>
</evidence>
<keyword evidence="6 8" id="KW-0560">Oxidoreductase</keyword>
<comment type="caution">
    <text evidence="8">Lacks conserved residue(s) required for the propagation of feature annotation.</text>
</comment>
<keyword evidence="15" id="KW-1185">Reference proteome</keyword>
<evidence type="ECO:0000256" key="13">
    <source>
        <dbReference type="RuleBase" id="RU004175"/>
    </source>
</evidence>
<evidence type="ECO:0000256" key="3">
    <source>
        <dbReference type="ARBA" id="ARBA00012965"/>
    </source>
</evidence>
<dbReference type="Pfam" id="PF00815">
    <property type="entry name" value="Histidinol_dh"/>
    <property type="match status" value="1"/>
</dbReference>
<dbReference type="PRINTS" id="PR00083">
    <property type="entry name" value="HOLDHDRGNASE"/>
</dbReference>
<dbReference type="EC" id="1.1.1.23" evidence="3 8"/>
<keyword evidence="8" id="KW-0520">NAD</keyword>
<evidence type="ECO:0000256" key="9">
    <source>
        <dbReference type="PIRNR" id="PIRNR000099"/>
    </source>
</evidence>
<dbReference type="FunFam" id="3.40.50.1980:FF:000026">
    <property type="entry name" value="Histidinol dehydrogenase"/>
    <property type="match status" value="1"/>
</dbReference>
<proteinExistence type="inferred from homology"/>
<feature type="binding site" evidence="8 11">
    <location>
        <position position="361"/>
    </location>
    <ligand>
        <name>substrate</name>
    </ligand>
</feature>
<feature type="binding site" evidence="8 12">
    <location>
        <position position="420"/>
    </location>
    <ligand>
        <name>Zn(2+)</name>
        <dbReference type="ChEBI" id="CHEBI:29105"/>
    </ligand>
</feature>